<organism evidence="2 3">
    <name type="scientific">Polarella glacialis</name>
    <name type="common">Dinoflagellate</name>
    <dbReference type="NCBI Taxonomy" id="89957"/>
    <lineage>
        <taxon>Eukaryota</taxon>
        <taxon>Sar</taxon>
        <taxon>Alveolata</taxon>
        <taxon>Dinophyceae</taxon>
        <taxon>Suessiales</taxon>
        <taxon>Suessiaceae</taxon>
        <taxon>Polarella</taxon>
    </lineage>
</organism>
<evidence type="ECO:0000256" key="1">
    <source>
        <dbReference type="SAM" id="MobiDB-lite"/>
    </source>
</evidence>
<feature type="compositionally biased region" description="Acidic residues" evidence="1">
    <location>
        <begin position="94"/>
        <end position="104"/>
    </location>
</feature>
<proteinExistence type="predicted"/>
<sequence length="497" mass="55211">MATLALGWSGERYCHVRGEVARPIAPTRGLPPGDPPSPKVLAFAIAPWHGLVERQTDCKTRAYMDDRSLKARRRERRNANRKRMAGPGPRTGEEMEPESEVSEAEVERQRQQVSAAIDITARFDEAIGLKENVKKRQLWTRDQKVEHLGLRCQGGAEANSADVAAPEPRDGWDPARDIIKKLARLPGSMATRERLAIIFVCPKYRWSAPLIEVPPADLVGLTFTALKRTATKWWCAGRFFADNVRVHPVLDTAVAVLKAVNRVRHMEGRVLRHAVEQHAAVLGFKVHGWTREAGVLLRSAGRGDQDPRIDDAIQAGSDELWYSGLFIGRRDGRVISTAMPAGQHAIRIAARAAALRSVRMARFDAEGIDSVDVEAQSHHKWKQFLKENNADPHTAMLLNVWRHGAIHTATRRWHKPGQCNAHLMVCRLRGALQRAGGLRVWQRVDYAYGSGRSGGACQLAGGRVQDGKGGHGAEWLMSDGVRFNFRLVAAFHLAPLL</sequence>
<feature type="region of interest" description="Disordered" evidence="1">
    <location>
        <begin position="63"/>
        <end position="109"/>
    </location>
</feature>
<gene>
    <name evidence="2" type="ORF">PGLA1383_LOCUS50366</name>
</gene>
<evidence type="ECO:0000313" key="3">
    <source>
        <dbReference type="Proteomes" id="UP000654075"/>
    </source>
</evidence>
<feature type="compositionally biased region" description="Basic residues" evidence="1">
    <location>
        <begin position="70"/>
        <end position="84"/>
    </location>
</feature>
<accession>A0A813HAZ2</accession>
<reference evidence="2" key="1">
    <citation type="submission" date="2021-02" db="EMBL/GenBank/DDBJ databases">
        <authorList>
            <person name="Dougan E. K."/>
            <person name="Rhodes N."/>
            <person name="Thang M."/>
            <person name="Chan C."/>
        </authorList>
    </citation>
    <scope>NUCLEOTIDE SEQUENCE</scope>
</reference>
<protein>
    <submittedName>
        <fullName evidence="2">Uncharacterized protein</fullName>
    </submittedName>
</protein>
<dbReference type="AlphaFoldDB" id="A0A813HAZ2"/>
<dbReference type="Proteomes" id="UP000654075">
    <property type="component" value="Unassembled WGS sequence"/>
</dbReference>
<keyword evidence="3" id="KW-1185">Reference proteome</keyword>
<name>A0A813HAZ2_POLGL</name>
<comment type="caution">
    <text evidence="2">The sequence shown here is derived from an EMBL/GenBank/DDBJ whole genome shotgun (WGS) entry which is preliminary data.</text>
</comment>
<dbReference type="EMBL" id="CAJNNV010031122">
    <property type="protein sequence ID" value="CAE8634732.1"/>
    <property type="molecule type" value="Genomic_DNA"/>
</dbReference>
<dbReference type="OrthoDB" id="492208at2759"/>
<evidence type="ECO:0000313" key="2">
    <source>
        <dbReference type="EMBL" id="CAE8634732.1"/>
    </source>
</evidence>